<keyword evidence="19" id="KW-1185">Reference proteome</keyword>
<organism evidence="18 19">
    <name type="scientific">Formosa undariae</name>
    <dbReference type="NCBI Taxonomy" id="1325436"/>
    <lineage>
        <taxon>Bacteria</taxon>
        <taxon>Pseudomonadati</taxon>
        <taxon>Bacteroidota</taxon>
        <taxon>Flavobacteriia</taxon>
        <taxon>Flavobacteriales</taxon>
        <taxon>Flavobacteriaceae</taxon>
        <taxon>Formosa</taxon>
    </lineage>
</organism>
<dbReference type="InterPro" id="IPR020084">
    <property type="entry name" value="NUDIX_hydrolase_CS"/>
</dbReference>
<evidence type="ECO:0000259" key="17">
    <source>
        <dbReference type="PROSITE" id="PS51462"/>
    </source>
</evidence>
<evidence type="ECO:0000256" key="14">
    <source>
        <dbReference type="ARBA" id="ARBA00041592"/>
    </source>
</evidence>
<evidence type="ECO:0000256" key="4">
    <source>
        <dbReference type="ARBA" id="ARBA00022705"/>
    </source>
</evidence>
<protein>
    <recommendedName>
        <fullName evidence="13">8-oxo-dGTP diphosphatase</fullName>
        <ecNumber evidence="12">3.6.1.55</ecNumber>
    </recommendedName>
    <alternativeName>
        <fullName evidence="16">7,8-dihydro-8-oxoguanine-triphosphatase</fullName>
    </alternativeName>
    <alternativeName>
        <fullName evidence="15">Mutator protein MutT</fullName>
    </alternativeName>
    <alternativeName>
        <fullName evidence="14">dGTP pyrophosphohydrolase</fullName>
    </alternativeName>
</protein>
<dbReference type="CDD" id="cd03425">
    <property type="entry name" value="NUDIX_MutT_NudA_like"/>
    <property type="match status" value="1"/>
</dbReference>
<keyword evidence="4" id="KW-0235">DNA replication</keyword>
<gene>
    <name evidence="18" type="ORF">ACFFVB_09330</name>
</gene>
<feature type="domain" description="Nudix hydrolase" evidence="17">
    <location>
        <begin position="1"/>
        <end position="126"/>
    </location>
</feature>
<evidence type="ECO:0000256" key="15">
    <source>
        <dbReference type="ARBA" id="ARBA00041979"/>
    </source>
</evidence>
<name>A0ABV5F1H8_9FLAO</name>
<dbReference type="Pfam" id="PF00293">
    <property type="entry name" value="NUDIX"/>
    <property type="match status" value="1"/>
</dbReference>
<reference evidence="18 19" key="1">
    <citation type="submission" date="2024-09" db="EMBL/GenBank/DDBJ databases">
        <authorList>
            <person name="Sun Q."/>
            <person name="Mori K."/>
        </authorList>
    </citation>
    <scope>NUCLEOTIDE SEQUENCE [LARGE SCALE GENOMIC DNA]</scope>
    <source>
        <strain evidence="18 19">CECT 8286</strain>
    </source>
</reference>
<dbReference type="PROSITE" id="PS00893">
    <property type="entry name" value="NUDIX_BOX"/>
    <property type="match status" value="1"/>
</dbReference>
<dbReference type="Gene3D" id="3.90.79.10">
    <property type="entry name" value="Nucleoside Triphosphate Pyrophosphohydrolase"/>
    <property type="match status" value="1"/>
</dbReference>
<evidence type="ECO:0000256" key="13">
    <source>
        <dbReference type="ARBA" id="ARBA00040794"/>
    </source>
</evidence>
<evidence type="ECO:0000256" key="12">
    <source>
        <dbReference type="ARBA" id="ARBA00038905"/>
    </source>
</evidence>
<dbReference type="RefSeq" id="WP_382382455.1">
    <property type="nucleotide sequence ID" value="NZ_JBHMEZ010000011.1"/>
</dbReference>
<evidence type="ECO:0000256" key="16">
    <source>
        <dbReference type="ARBA" id="ARBA00042798"/>
    </source>
</evidence>
<dbReference type="Proteomes" id="UP001589605">
    <property type="component" value="Unassembled WGS sequence"/>
</dbReference>
<proteinExistence type="inferred from homology"/>
<evidence type="ECO:0000256" key="5">
    <source>
        <dbReference type="ARBA" id="ARBA00022723"/>
    </source>
</evidence>
<dbReference type="SUPFAM" id="SSF55811">
    <property type="entry name" value="Nudix"/>
    <property type="match status" value="1"/>
</dbReference>
<dbReference type="PANTHER" id="PTHR47707">
    <property type="entry name" value="8-OXO-DGTP DIPHOSPHATASE"/>
    <property type="match status" value="1"/>
</dbReference>
<evidence type="ECO:0000256" key="7">
    <source>
        <dbReference type="ARBA" id="ARBA00022801"/>
    </source>
</evidence>
<evidence type="ECO:0000256" key="6">
    <source>
        <dbReference type="ARBA" id="ARBA00022763"/>
    </source>
</evidence>
<evidence type="ECO:0000256" key="1">
    <source>
        <dbReference type="ARBA" id="ARBA00001946"/>
    </source>
</evidence>
<dbReference type="EMBL" id="JBHMEZ010000011">
    <property type="protein sequence ID" value="MFB9053279.1"/>
    <property type="molecule type" value="Genomic_DNA"/>
</dbReference>
<dbReference type="InterPro" id="IPR047127">
    <property type="entry name" value="MutT-like"/>
</dbReference>
<keyword evidence="9" id="KW-0234">DNA repair</keyword>
<comment type="catalytic activity">
    <reaction evidence="10">
        <text>8-oxo-dGTP + H2O = 8-oxo-dGMP + diphosphate + H(+)</text>
        <dbReference type="Rhea" id="RHEA:31575"/>
        <dbReference type="ChEBI" id="CHEBI:15377"/>
        <dbReference type="ChEBI" id="CHEBI:15378"/>
        <dbReference type="ChEBI" id="CHEBI:33019"/>
        <dbReference type="ChEBI" id="CHEBI:63224"/>
        <dbReference type="ChEBI" id="CHEBI:77896"/>
        <dbReference type="EC" id="3.6.1.55"/>
    </reaction>
</comment>
<keyword evidence="5" id="KW-0479">Metal-binding</keyword>
<dbReference type="PROSITE" id="PS51462">
    <property type="entry name" value="NUDIX"/>
    <property type="match status" value="1"/>
</dbReference>
<comment type="caution">
    <text evidence="18">The sequence shown here is derived from an EMBL/GenBank/DDBJ whole genome shotgun (WGS) entry which is preliminary data.</text>
</comment>
<keyword evidence="7 18" id="KW-0378">Hydrolase</keyword>
<keyword evidence="3" id="KW-0515">Mutator protein</keyword>
<dbReference type="GO" id="GO:0016787">
    <property type="term" value="F:hydrolase activity"/>
    <property type="evidence" value="ECO:0007669"/>
    <property type="project" value="UniProtKB-KW"/>
</dbReference>
<evidence type="ECO:0000256" key="2">
    <source>
        <dbReference type="ARBA" id="ARBA00005582"/>
    </source>
</evidence>
<sequence>MKTILVTCAIIKFDTKILAVQRSGTMKLPLKWEFAGGKIEAGESEVDCIKREIFEELNIQIDIKERLTPVTHQYPDFKIKLIPFVSEYLSGELKLREHSNFLLANVEELLNLDWAEADLFVLKYFLSNYEL</sequence>
<evidence type="ECO:0000256" key="9">
    <source>
        <dbReference type="ARBA" id="ARBA00023204"/>
    </source>
</evidence>
<dbReference type="PANTHER" id="PTHR47707:SF1">
    <property type="entry name" value="NUDIX HYDROLASE FAMILY PROTEIN"/>
    <property type="match status" value="1"/>
</dbReference>
<evidence type="ECO:0000256" key="8">
    <source>
        <dbReference type="ARBA" id="ARBA00022842"/>
    </source>
</evidence>
<evidence type="ECO:0000256" key="3">
    <source>
        <dbReference type="ARBA" id="ARBA00022457"/>
    </source>
</evidence>
<evidence type="ECO:0000313" key="18">
    <source>
        <dbReference type="EMBL" id="MFB9053279.1"/>
    </source>
</evidence>
<evidence type="ECO:0000256" key="10">
    <source>
        <dbReference type="ARBA" id="ARBA00035861"/>
    </source>
</evidence>
<dbReference type="InterPro" id="IPR015797">
    <property type="entry name" value="NUDIX_hydrolase-like_dom_sf"/>
</dbReference>
<evidence type="ECO:0000256" key="11">
    <source>
        <dbReference type="ARBA" id="ARBA00036904"/>
    </source>
</evidence>
<comment type="cofactor">
    <cofactor evidence="1">
        <name>Mg(2+)</name>
        <dbReference type="ChEBI" id="CHEBI:18420"/>
    </cofactor>
</comment>
<comment type="similarity">
    <text evidence="2">Belongs to the Nudix hydrolase family.</text>
</comment>
<accession>A0ABV5F1H8</accession>
<dbReference type="EC" id="3.6.1.55" evidence="12"/>
<keyword evidence="6" id="KW-0227">DNA damage</keyword>
<keyword evidence="8" id="KW-0460">Magnesium</keyword>
<comment type="catalytic activity">
    <reaction evidence="11">
        <text>8-oxo-GTP + H2O = 8-oxo-GMP + diphosphate + H(+)</text>
        <dbReference type="Rhea" id="RHEA:67616"/>
        <dbReference type="ChEBI" id="CHEBI:15377"/>
        <dbReference type="ChEBI" id="CHEBI:15378"/>
        <dbReference type="ChEBI" id="CHEBI:33019"/>
        <dbReference type="ChEBI" id="CHEBI:143553"/>
        <dbReference type="ChEBI" id="CHEBI:145694"/>
    </reaction>
</comment>
<evidence type="ECO:0000313" key="19">
    <source>
        <dbReference type="Proteomes" id="UP001589605"/>
    </source>
</evidence>
<dbReference type="InterPro" id="IPR000086">
    <property type="entry name" value="NUDIX_hydrolase_dom"/>
</dbReference>